<dbReference type="CDD" id="cd04486">
    <property type="entry name" value="YhcR_OBF_like"/>
    <property type="match status" value="1"/>
</dbReference>
<keyword evidence="4" id="KW-1185">Reference proteome</keyword>
<dbReference type="InterPro" id="IPR036691">
    <property type="entry name" value="Endo/exonu/phosph_ase_sf"/>
</dbReference>
<feature type="chain" id="PRO_5011635251" description="LTD domain-containing protein" evidence="1">
    <location>
        <begin position="31"/>
        <end position="1001"/>
    </location>
</feature>
<name>A0A1I1PAF0_9BURK</name>
<dbReference type="Pfam" id="PF00932">
    <property type="entry name" value="LTD"/>
    <property type="match status" value="1"/>
</dbReference>
<dbReference type="OrthoDB" id="9800417at2"/>
<dbReference type="PROSITE" id="PS51841">
    <property type="entry name" value="LTD"/>
    <property type="match status" value="1"/>
</dbReference>
<dbReference type="Pfam" id="PF03372">
    <property type="entry name" value="Exo_endo_phos"/>
    <property type="match status" value="1"/>
</dbReference>
<dbReference type="Proteomes" id="UP000198639">
    <property type="component" value="Unassembled WGS sequence"/>
</dbReference>
<evidence type="ECO:0000313" key="4">
    <source>
        <dbReference type="Proteomes" id="UP000198639"/>
    </source>
</evidence>
<organism evidence="3 4">
    <name type="scientific">Massilia yuzhufengensis</name>
    <dbReference type="NCBI Taxonomy" id="1164594"/>
    <lineage>
        <taxon>Bacteria</taxon>
        <taxon>Pseudomonadati</taxon>
        <taxon>Pseudomonadota</taxon>
        <taxon>Betaproteobacteria</taxon>
        <taxon>Burkholderiales</taxon>
        <taxon>Oxalobacteraceae</taxon>
        <taxon>Telluria group</taxon>
        <taxon>Massilia</taxon>
    </lineage>
</organism>
<proteinExistence type="predicted"/>
<sequence length="1001" mass="102606">MNMHVAPICPPGRLTVLAALLAGLAAPALAAPSPVVISQVYGAGGNTGASWNRDFIELFNRSTGPVSLAGLSVQYQAAAATSNWANFTALPNVTLQPGQYFLVGAQGGANGADIGAVDHATTSINMSGTTGKIALAESTTLLTVADGGGKLLDLVGFGTASRFEGTAAAPAPSTTKSIQRGMLGCTDTDENSTDFAAEAVVGPRRSSSAFNVCTGGGDPTPQPKPIATSCPASATGQQGTAFSASLSARDPDSIVNAAIITSAPVAGISLANFSAAAADDGIASVSLVADASVATGNYPVAVKFTNNESQEASCTVTLSVSGTLTIPEIQGSAATSQYKNTVQTTTGVITAKLPAGGFFIQDASGDGNPDTSDALFVFGANTTAAVGDLVRVSGTVIEYTPTGATRSYTELSNVTAVTRVGPGGTVAPTNITLPNADLARFEGMLVRFAGELTVNQNAYLGERGELTLSNGRRELPTNRYLPGSSDAIALEAANARNVIVLDDGIFTTPAQVPYLFADGTVRAGDSVSDLTGVLDFGAIGGGGAAFKLQPTEAPVFSRTNPRTDGPVLKAGNLKVTNANVLNFFTTFTNGGDAWGGTGKGCTVGTTTRASNCRGADNMAEFERQRDKIVASLKAIDADIVGLNEIHNNGDIAVTYLVDQLNAAYGKTTYAVVPKPAATGTDAIRVAMIYKPAAVSLVGGALSDGDEVNNRPPMAQTFKAANGARFSMVVNHLKSKGGCGGSGPGDSDSGDGQGCWNKTRLEQAQRLVGYFIPQVVAASGDPDVLVMGDLNSYGFENPITYLTSNGLVNEIERHVRPNGMAYSYIFGGLSGYLDHALASTSLDPQVADVAEWHNNADEPEAIDYNLNDNAVDPYIKNAYRASDHDAVVVSLNLTPTFADITGSVKVARSGFTMSRATGKYSGTVTVTNTSGQALNGPLHFRLDGLTAGVTLDNRSGMQGGAPYVTLPNASLAAGASITFSTVFTNSAKLIINYTSAFVSGTF</sequence>
<protein>
    <recommendedName>
        <fullName evidence="2">LTD domain-containing protein</fullName>
    </recommendedName>
</protein>
<dbReference type="EMBL" id="FOLD01000015">
    <property type="protein sequence ID" value="SFD06817.1"/>
    <property type="molecule type" value="Genomic_DNA"/>
</dbReference>
<reference evidence="4" key="1">
    <citation type="submission" date="2016-10" db="EMBL/GenBank/DDBJ databases">
        <authorList>
            <person name="Varghese N."/>
            <person name="Submissions S."/>
        </authorList>
    </citation>
    <scope>NUCLEOTIDE SEQUENCE [LARGE SCALE GENOMIC DNA]</scope>
    <source>
        <strain evidence="4">CGMCC 1.12041</strain>
    </source>
</reference>
<gene>
    <name evidence="3" type="ORF">SAMN05216204_11571</name>
</gene>
<feature type="domain" description="LTD" evidence="2">
    <location>
        <begin position="23"/>
        <end position="159"/>
    </location>
</feature>
<dbReference type="InterPro" id="IPR001322">
    <property type="entry name" value="Lamin_tail_dom"/>
</dbReference>
<dbReference type="RefSeq" id="WP_091875164.1">
    <property type="nucleotide sequence ID" value="NZ_FOLD01000015.1"/>
</dbReference>
<dbReference type="AlphaFoldDB" id="A0A1I1PAF0"/>
<dbReference type="PANTHER" id="PTHR42834:SF1">
    <property type="entry name" value="ENDONUCLEASE_EXONUCLEASE_PHOSPHATASE FAMILY PROTEIN (AFU_ORTHOLOGUE AFUA_3G09210)"/>
    <property type="match status" value="1"/>
</dbReference>
<evidence type="ECO:0000259" key="2">
    <source>
        <dbReference type="PROSITE" id="PS51841"/>
    </source>
</evidence>
<dbReference type="Gene3D" id="3.60.10.10">
    <property type="entry name" value="Endonuclease/exonuclease/phosphatase"/>
    <property type="match status" value="1"/>
</dbReference>
<keyword evidence="1" id="KW-0732">Signal</keyword>
<dbReference type="SUPFAM" id="SSF56219">
    <property type="entry name" value="DNase I-like"/>
    <property type="match status" value="1"/>
</dbReference>
<dbReference type="CDD" id="cd10283">
    <property type="entry name" value="MnuA_DNase1-like"/>
    <property type="match status" value="1"/>
</dbReference>
<feature type="signal peptide" evidence="1">
    <location>
        <begin position="1"/>
        <end position="30"/>
    </location>
</feature>
<dbReference type="SUPFAM" id="SSF74853">
    <property type="entry name" value="Lamin A/C globular tail domain"/>
    <property type="match status" value="1"/>
</dbReference>
<dbReference type="InterPro" id="IPR047971">
    <property type="entry name" value="ExeM-like"/>
</dbReference>
<dbReference type="InterPro" id="IPR036415">
    <property type="entry name" value="Lamin_tail_dom_sf"/>
</dbReference>
<accession>A0A1I1PAF0</accession>
<dbReference type="PANTHER" id="PTHR42834">
    <property type="entry name" value="ENDONUCLEASE/EXONUCLEASE/PHOSPHATASE FAMILY PROTEIN (AFU_ORTHOLOGUE AFUA_3G09210)"/>
    <property type="match status" value="1"/>
</dbReference>
<evidence type="ECO:0000313" key="3">
    <source>
        <dbReference type="EMBL" id="SFD06817.1"/>
    </source>
</evidence>
<dbReference type="NCBIfam" id="NF033681">
    <property type="entry name" value="ExeM_NucH_DNase"/>
    <property type="match status" value="1"/>
</dbReference>
<evidence type="ECO:0000256" key="1">
    <source>
        <dbReference type="SAM" id="SignalP"/>
    </source>
</evidence>
<dbReference type="GO" id="GO:0003824">
    <property type="term" value="F:catalytic activity"/>
    <property type="evidence" value="ECO:0007669"/>
    <property type="project" value="InterPro"/>
</dbReference>
<dbReference type="STRING" id="1164594.SAMN05216204_11571"/>
<dbReference type="InterPro" id="IPR005135">
    <property type="entry name" value="Endo/exonuclease/phosphatase"/>
</dbReference>